<evidence type="ECO:0000256" key="7">
    <source>
        <dbReference type="ARBA" id="ARBA00023170"/>
    </source>
</evidence>
<dbReference type="InterPro" id="IPR009318">
    <property type="entry name" value="Gustatory_rcpt"/>
</dbReference>
<evidence type="ECO:0000256" key="1">
    <source>
        <dbReference type="ARBA" id="ARBA00004651"/>
    </source>
</evidence>
<organism evidence="9">
    <name type="scientific">Diabrotica virgifera virgifera</name>
    <name type="common">western corn rootworm</name>
    <dbReference type="NCBI Taxonomy" id="50390"/>
    <lineage>
        <taxon>Eukaryota</taxon>
        <taxon>Metazoa</taxon>
        <taxon>Ecdysozoa</taxon>
        <taxon>Arthropoda</taxon>
        <taxon>Hexapoda</taxon>
        <taxon>Insecta</taxon>
        <taxon>Pterygota</taxon>
        <taxon>Neoptera</taxon>
        <taxon>Endopterygota</taxon>
        <taxon>Coleoptera</taxon>
        <taxon>Polyphaga</taxon>
        <taxon>Cucujiformia</taxon>
        <taxon>Chrysomeloidea</taxon>
        <taxon>Chrysomelidae</taxon>
        <taxon>Galerucinae</taxon>
        <taxon>Diabroticina</taxon>
        <taxon>Diabroticites</taxon>
        <taxon>Diabrotica</taxon>
    </lineage>
</organism>
<reference evidence="9" key="1">
    <citation type="submission" date="2025-08" db="UniProtKB">
        <authorList>
            <consortium name="RefSeq"/>
        </authorList>
    </citation>
    <scope>IDENTIFICATION</scope>
    <source>
        <tissue evidence="9">Whole insect</tissue>
    </source>
</reference>
<dbReference type="GO" id="GO:0050916">
    <property type="term" value="P:sensory perception of sweet taste"/>
    <property type="evidence" value="ECO:0007669"/>
    <property type="project" value="UniProtKB-ARBA"/>
</dbReference>
<proteinExistence type="inferred from homology"/>
<dbReference type="PANTHER" id="PTHR21421:SF29">
    <property type="entry name" value="GUSTATORY RECEPTOR 5A FOR TREHALOSE-RELATED"/>
    <property type="match status" value="1"/>
</dbReference>
<evidence type="ECO:0000256" key="6">
    <source>
        <dbReference type="ARBA" id="ARBA00023136"/>
    </source>
</evidence>
<dbReference type="PANTHER" id="PTHR21421">
    <property type="entry name" value="GUSTATORY RECEPTOR"/>
    <property type="match status" value="1"/>
</dbReference>
<dbReference type="Pfam" id="PF06151">
    <property type="entry name" value="Trehalose_recp"/>
    <property type="match status" value="1"/>
</dbReference>
<name>A0A6P7H559_DIAVI</name>
<keyword evidence="7" id="KW-0675">Receptor</keyword>
<sequence length="88" mass="10308">ERKGFVDLAYFVFSFAFLVSRIIAVSMFGAWLYEEAKKPMEILYNVPTEFYCIEIGRLIEQIYTSPIGITGLRFFMVTRNFMLQVCVK</sequence>
<keyword evidence="3" id="KW-1003">Cell membrane</keyword>
<accession>A0A6P7H559</accession>
<comment type="subcellular location">
    <subcellularLocation>
        <location evidence="1">Cell membrane</location>
        <topology evidence="1">Multi-pass membrane protein</topology>
    </subcellularLocation>
</comment>
<feature type="transmembrane region" description="Helical" evidence="8">
    <location>
        <begin position="12"/>
        <end position="33"/>
    </location>
</feature>
<protein>
    <submittedName>
        <fullName evidence="9">Gustatory receptor for sugar taste 64e-like</fullName>
    </submittedName>
</protein>
<feature type="non-terminal residue" evidence="9">
    <location>
        <position position="1"/>
    </location>
</feature>
<evidence type="ECO:0000313" key="9">
    <source>
        <dbReference type="RefSeq" id="XP_028152813.1"/>
    </source>
</evidence>
<evidence type="ECO:0000256" key="8">
    <source>
        <dbReference type="SAM" id="Phobius"/>
    </source>
</evidence>
<dbReference type="InParanoid" id="A0A6P7H559"/>
<evidence type="ECO:0000256" key="3">
    <source>
        <dbReference type="ARBA" id="ARBA00022475"/>
    </source>
</evidence>
<keyword evidence="6 8" id="KW-0472">Membrane</keyword>
<comment type="similarity">
    <text evidence="2">Belongs to the insect chemoreceptor superfamily. Gustatory receptor (GR) family. Gr5a subfamily.</text>
</comment>
<evidence type="ECO:0000256" key="5">
    <source>
        <dbReference type="ARBA" id="ARBA00022989"/>
    </source>
</evidence>
<evidence type="ECO:0000256" key="2">
    <source>
        <dbReference type="ARBA" id="ARBA00005327"/>
    </source>
</evidence>
<dbReference type="AlphaFoldDB" id="A0A6P7H559"/>
<gene>
    <name evidence="9" type="primary">LOC114346240</name>
</gene>
<dbReference type="GO" id="GO:0005886">
    <property type="term" value="C:plasma membrane"/>
    <property type="evidence" value="ECO:0007669"/>
    <property type="project" value="UniProtKB-SubCell"/>
</dbReference>
<keyword evidence="5 8" id="KW-1133">Transmembrane helix</keyword>
<evidence type="ECO:0000256" key="4">
    <source>
        <dbReference type="ARBA" id="ARBA00022692"/>
    </source>
</evidence>
<dbReference type="GO" id="GO:0008527">
    <property type="term" value="F:taste receptor activity"/>
    <property type="evidence" value="ECO:0007669"/>
    <property type="project" value="InterPro"/>
</dbReference>
<keyword evidence="4 8" id="KW-0812">Transmembrane</keyword>
<dbReference type="RefSeq" id="XP_028152813.1">
    <property type="nucleotide sequence ID" value="XM_028297012.1"/>
</dbReference>